<dbReference type="InterPro" id="IPR047951">
    <property type="entry name" value="Transpos_ISL3"/>
</dbReference>
<comment type="caution">
    <text evidence="2">The sequence shown here is derived from an EMBL/GenBank/DDBJ whole genome shotgun (WGS) entry which is preliminary data.</text>
</comment>
<name>A0A8J3KEY0_9ACTN</name>
<dbReference type="InterPro" id="IPR002560">
    <property type="entry name" value="Transposase_DDE"/>
</dbReference>
<evidence type="ECO:0000259" key="1">
    <source>
        <dbReference type="Pfam" id="PF01610"/>
    </source>
</evidence>
<dbReference type="PANTHER" id="PTHR33498">
    <property type="entry name" value="TRANSPOSASE FOR INSERTION SEQUENCE ELEMENT IS1557"/>
    <property type="match status" value="1"/>
</dbReference>
<reference evidence="2 3" key="1">
    <citation type="submission" date="2021-01" db="EMBL/GenBank/DDBJ databases">
        <title>Whole genome shotgun sequence of Catellatospora citrea NBRC 14495.</title>
        <authorList>
            <person name="Komaki H."/>
            <person name="Tamura T."/>
        </authorList>
    </citation>
    <scope>NUCLEOTIDE SEQUENCE [LARGE SCALE GENOMIC DNA]</scope>
    <source>
        <strain evidence="2 3">NBRC 14495</strain>
    </source>
</reference>
<dbReference type="AlphaFoldDB" id="A0A8J3KEY0"/>
<dbReference type="PANTHER" id="PTHR33498:SF1">
    <property type="entry name" value="TRANSPOSASE FOR INSERTION SEQUENCE ELEMENT IS1557"/>
    <property type="match status" value="1"/>
</dbReference>
<protein>
    <recommendedName>
        <fullName evidence="1">Transposase IS204/IS1001/IS1096/IS1165 DDE domain-containing protein</fullName>
    </recommendedName>
</protein>
<proteinExistence type="predicted"/>
<evidence type="ECO:0000313" key="3">
    <source>
        <dbReference type="Proteomes" id="UP000659904"/>
    </source>
</evidence>
<evidence type="ECO:0000313" key="2">
    <source>
        <dbReference type="EMBL" id="GIF98791.1"/>
    </source>
</evidence>
<dbReference type="Pfam" id="PF01610">
    <property type="entry name" value="DDE_Tnp_ISL3"/>
    <property type="match status" value="1"/>
</dbReference>
<dbReference type="Proteomes" id="UP000659904">
    <property type="component" value="Unassembled WGS sequence"/>
</dbReference>
<dbReference type="EMBL" id="BONH01000017">
    <property type="protein sequence ID" value="GIF98791.1"/>
    <property type="molecule type" value="Genomic_DNA"/>
</dbReference>
<feature type="domain" description="Transposase IS204/IS1001/IS1096/IS1165 DDE" evidence="1">
    <location>
        <begin position="44"/>
        <end position="88"/>
    </location>
</feature>
<keyword evidence="3" id="KW-1185">Reference proteome</keyword>
<gene>
    <name evidence="2" type="ORF">Cci01nite_38850</name>
</gene>
<organism evidence="2 3">
    <name type="scientific">Catellatospora citrea</name>
    <dbReference type="NCBI Taxonomy" id="53366"/>
    <lineage>
        <taxon>Bacteria</taxon>
        <taxon>Bacillati</taxon>
        <taxon>Actinomycetota</taxon>
        <taxon>Actinomycetes</taxon>
        <taxon>Micromonosporales</taxon>
        <taxon>Micromonosporaceae</taxon>
        <taxon>Catellatospora</taxon>
    </lineage>
</organism>
<sequence>MARELAGRGAARLLSTLGVGLSRHTTVRVLLRIPVAQLPAPRVLGVDDFALRRRHRYATVLIDAETRRRVDVLPDRNADTVEAWLRANPGVAVVCVRAGHHYRRTSRRGYRSSLVRRRLWCAT</sequence>
<accession>A0A8J3KEY0</accession>